<organism evidence="1 2">
    <name type="scientific">Mycolicibacterium insubricum</name>
    <dbReference type="NCBI Taxonomy" id="444597"/>
    <lineage>
        <taxon>Bacteria</taxon>
        <taxon>Bacillati</taxon>
        <taxon>Actinomycetota</taxon>
        <taxon>Actinomycetes</taxon>
        <taxon>Mycobacteriales</taxon>
        <taxon>Mycobacteriaceae</taxon>
        <taxon>Mycolicibacterium</taxon>
    </lineage>
</organism>
<keyword evidence="2" id="KW-1185">Reference proteome</keyword>
<proteinExistence type="predicted"/>
<dbReference type="STRING" id="444597.BST26_16850"/>
<evidence type="ECO:0000313" key="2">
    <source>
        <dbReference type="Proteomes" id="UP000192801"/>
    </source>
</evidence>
<gene>
    <name evidence="1" type="ORF">BST26_16850</name>
</gene>
<dbReference type="EMBL" id="MVHS01000049">
    <property type="protein sequence ID" value="ORA66608.1"/>
    <property type="molecule type" value="Genomic_DNA"/>
</dbReference>
<reference evidence="1 2" key="1">
    <citation type="submission" date="2016-12" db="EMBL/GenBank/DDBJ databases">
        <title>The new phylogeny of genus Mycobacterium.</title>
        <authorList>
            <person name="Tortoli E."/>
            <person name="Trovato A."/>
            <person name="Cirillo D.M."/>
        </authorList>
    </citation>
    <scope>NUCLEOTIDE SEQUENCE [LARGE SCALE GENOMIC DNA]</scope>
    <source>
        <strain evidence="1 2">DSM 45130</strain>
    </source>
</reference>
<dbReference type="AlphaFoldDB" id="A0A1X0D2P3"/>
<dbReference type="Proteomes" id="UP000192801">
    <property type="component" value="Unassembled WGS sequence"/>
</dbReference>
<accession>A0A1X0D2P3</accession>
<protein>
    <submittedName>
        <fullName evidence="1">Uncharacterized protein</fullName>
    </submittedName>
</protein>
<evidence type="ECO:0000313" key="1">
    <source>
        <dbReference type="EMBL" id="ORA66608.1"/>
    </source>
</evidence>
<sequence>MAGNVSWQRLSGVRYPLSSALTCRRTGRCGGGVTDFTEYGLPADLERDLWAWQEHFDANFHRETDLGLTTA</sequence>
<comment type="caution">
    <text evidence="1">The sequence shown here is derived from an EMBL/GenBank/DDBJ whole genome shotgun (WGS) entry which is preliminary data.</text>
</comment>
<name>A0A1X0D2P3_9MYCO</name>